<keyword evidence="4" id="KW-0274">FAD</keyword>
<dbReference type="InterPro" id="IPR016156">
    <property type="entry name" value="FAD/NAD-linked_Rdtase_dimer_sf"/>
</dbReference>
<dbReference type="Proteomes" id="UP000190229">
    <property type="component" value="Unassembled WGS sequence"/>
</dbReference>
<keyword evidence="3" id="KW-0285">Flavoprotein</keyword>
<dbReference type="InterPro" id="IPR001763">
    <property type="entry name" value="Rhodanese-like_dom"/>
</dbReference>
<dbReference type="Gene3D" id="3.40.250.10">
    <property type="entry name" value="Rhodanese-like domain"/>
    <property type="match status" value="1"/>
</dbReference>
<dbReference type="Pfam" id="PF02852">
    <property type="entry name" value="Pyr_redox_dim"/>
    <property type="match status" value="1"/>
</dbReference>
<accession>A0A1V4EWV8</accession>
<dbReference type="Gene3D" id="3.50.50.60">
    <property type="entry name" value="FAD/NAD(P)-binding domain"/>
    <property type="match status" value="2"/>
</dbReference>
<comment type="similarity">
    <text evidence="2">Belongs to the class-III pyridine nucleotide-disulfide oxidoreductase family.</text>
</comment>
<evidence type="ECO:0000256" key="4">
    <source>
        <dbReference type="ARBA" id="ARBA00022827"/>
    </source>
</evidence>
<name>A0A1V4EWV8_9BACL</name>
<evidence type="ECO:0000259" key="7">
    <source>
        <dbReference type="PROSITE" id="PS50206"/>
    </source>
</evidence>
<dbReference type="PANTHER" id="PTHR43429:SF1">
    <property type="entry name" value="NAD(P)H SULFUR OXIDOREDUCTASE (COA-DEPENDENT)"/>
    <property type="match status" value="1"/>
</dbReference>
<dbReference type="EMBL" id="MWPS01000003">
    <property type="protein sequence ID" value="OPG17381.1"/>
    <property type="molecule type" value="Genomic_DNA"/>
</dbReference>
<proteinExistence type="inferred from homology"/>
<evidence type="ECO:0000256" key="1">
    <source>
        <dbReference type="ARBA" id="ARBA00001974"/>
    </source>
</evidence>
<dbReference type="PRINTS" id="PR00411">
    <property type="entry name" value="PNDRDTASEI"/>
</dbReference>
<comment type="caution">
    <text evidence="8">The sequence shown here is derived from an EMBL/GenBank/DDBJ whole genome shotgun (WGS) entry which is preliminary data.</text>
</comment>
<dbReference type="Pfam" id="PF00581">
    <property type="entry name" value="Rhodanese"/>
    <property type="match status" value="1"/>
</dbReference>
<evidence type="ECO:0000256" key="5">
    <source>
        <dbReference type="ARBA" id="ARBA00023002"/>
    </source>
</evidence>
<dbReference type="SUPFAM" id="SSF52821">
    <property type="entry name" value="Rhodanese/Cell cycle control phosphatase"/>
    <property type="match status" value="1"/>
</dbReference>
<keyword evidence="5" id="KW-0560">Oxidoreductase</keyword>
<sequence>MSGSSRNKVVIVGGVAVGAGVAAKVRRMDESAEIVLFERGTHVSFANCGLPYYVGGVITERDALLLHTPGSLKRRFDVNVHTHHEVTEINRERKCVRVVNLIDGTRFEESYDKLVLAVGAKPIVPNLPGITLPGIFELRTVPDADAMKDWIAAQNVRRAVIVGAGFIGLEIVENLTHLGIEVVLIEKADQVLPPFDREMTASLLDELKKRGVETILSDGIVSFQGAKRATEVLLESGRAVQGDMFLLGIGVQPDFTLAKNAGLELGVSGAVSVNQELQTSDPNIFAAGDVAEMTHLVDQLAHFIPLAGLANKQARVIGQNICGAHETFGGALGTAIVKFGNVTLAMTGLSEKMASAENLKYQVSYSTSGHHAGYYPGAKNMTIKLLLDSSSHLVIGAQIAGEEGVDKRIDVIATSISGKLTVEEMAMLDLAYAPPFSSAKDPVIMAAMAAEHVMDGEVRTVQTLQEVADLGAILIDVREPSEVAEGILPGAIHIPLDELRARITEIDRSRPHVVYCRSGQRSYFAYQILRGLGVREVYNLTGGWIVQEMRKKTA</sequence>
<dbReference type="PROSITE" id="PS50206">
    <property type="entry name" value="RHODANESE_3"/>
    <property type="match status" value="1"/>
</dbReference>
<reference evidence="8 9" key="1">
    <citation type="submission" date="2017-02" db="EMBL/GenBank/DDBJ databases">
        <title>Draft genome of Acidibacillus ferrooxidans Huett2.</title>
        <authorList>
            <person name="Schopf S."/>
        </authorList>
    </citation>
    <scope>NUCLEOTIDE SEQUENCE [LARGE SCALE GENOMIC DNA]</scope>
    <source>
        <strain evidence="8 9">Huett2</strain>
    </source>
</reference>
<dbReference type="SMART" id="SM00450">
    <property type="entry name" value="RHOD"/>
    <property type="match status" value="1"/>
</dbReference>
<dbReference type="AlphaFoldDB" id="A0A1V4EWV8"/>
<dbReference type="InterPro" id="IPR036188">
    <property type="entry name" value="FAD/NAD-bd_sf"/>
</dbReference>
<dbReference type="PANTHER" id="PTHR43429">
    <property type="entry name" value="PYRIDINE NUCLEOTIDE-DISULFIDE OXIDOREDUCTASE DOMAIN-CONTAINING"/>
    <property type="match status" value="1"/>
</dbReference>
<evidence type="ECO:0000313" key="9">
    <source>
        <dbReference type="Proteomes" id="UP000190229"/>
    </source>
</evidence>
<dbReference type="GO" id="GO:0016491">
    <property type="term" value="F:oxidoreductase activity"/>
    <property type="evidence" value="ECO:0007669"/>
    <property type="project" value="UniProtKB-KW"/>
</dbReference>
<dbReference type="RefSeq" id="WP_079289723.1">
    <property type="nucleotide sequence ID" value="NZ_MWPS01000003.1"/>
</dbReference>
<dbReference type="InterPro" id="IPR004099">
    <property type="entry name" value="Pyr_nucl-diS_OxRdtase_dimer"/>
</dbReference>
<dbReference type="SUPFAM" id="SSF51905">
    <property type="entry name" value="FAD/NAD(P)-binding domain"/>
    <property type="match status" value="2"/>
</dbReference>
<keyword evidence="6" id="KW-0676">Redox-active center</keyword>
<protein>
    <recommendedName>
        <fullName evidence="7">Rhodanese domain-containing protein</fullName>
    </recommendedName>
</protein>
<comment type="cofactor">
    <cofactor evidence="1">
        <name>FAD</name>
        <dbReference type="ChEBI" id="CHEBI:57692"/>
    </cofactor>
</comment>
<dbReference type="SUPFAM" id="SSF55424">
    <property type="entry name" value="FAD/NAD-linked reductases, dimerisation (C-terminal) domain"/>
    <property type="match status" value="1"/>
</dbReference>
<dbReference type="InterPro" id="IPR023753">
    <property type="entry name" value="FAD/NAD-binding_dom"/>
</dbReference>
<evidence type="ECO:0000256" key="2">
    <source>
        <dbReference type="ARBA" id="ARBA00009130"/>
    </source>
</evidence>
<evidence type="ECO:0000256" key="3">
    <source>
        <dbReference type="ARBA" id="ARBA00022630"/>
    </source>
</evidence>
<feature type="domain" description="Rhodanese" evidence="7">
    <location>
        <begin position="471"/>
        <end position="546"/>
    </location>
</feature>
<evidence type="ECO:0000313" key="8">
    <source>
        <dbReference type="EMBL" id="OPG17381.1"/>
    </source>
</evidence>
<gene>
    <name evidence="8" type="ORF">B2M26_01195</name>
</gene>
<dbReference type="PRINTS" id="PR00368">
    <property type="entry name" value="FADPNR"/>
</dbReference>
<keyword evidence="9" id="KW-1185">Reference proteome</keyword>
<organism evidence="8 9">
    <name type="scientific">Ferroacidibacillus organovorans</name>
    <dbReference type="NCBI Taxonomy" id="1765683"/>
    <lineage>
        <taxon>Bacteria</taxon>
        <taxon>Bacillati</taxon>
        <taxon>Bacillota</taxon>
        <taxon>Bacilli</taxon>
        <taxon>Bacillales</taxon>
        <taxon>Alicyclobacillaceae</taxon>
        <taxon>Ferroacidibacillus</taxon>
    </lineage>
</organism>
<dbReference type="InterPro" id="IPR036873">
    <property type="entry name" value="Rhodanese-like_dom_sf"/>
</dbReference>
<dbReference type="Pfam" id="PF07992">
    <property type="entry name" value="Pyr_redox_2"/>
    <property type="match status" value="1"/>
</dbReference>
<evidence type="ECO:0000256" key="6">
    <source>
        <dbReference type="ARBA" id="ARBA00023284"/>
    </source>
</evidence>
<dbReference type="InterPro" id="IPR050260">
    <property type="entry name" value="FAD-bd_OxRdtase"/>
</dbReference>